<organism evidence="2">
    <name type="scientific">Lentimicrobium saccharophilum</name>
    <dbReference type="NCBI Taxonomy" id="1678841"/>
    <lineage>
        <taxon>Bacteria</taxon>
        <taxon>Pseudomonadati</taxon>
        <taxon>Bacteroidota</taxon>
        <taxon>Bacteroidia</taxon>
        <taxon>Bacteroidales</taxon>
        <taxon>Lentimicrobiaceae</taxon>
        <taxon>Lentimicrobium</taxon>
    </lineage>
</organism>
<feature type="transmembrane region" description="Helical" evidence="1">
    <location>
        <begin position="121"/>
        <end position="142"/>
    </location>
</feature>
<reference evidence="2" key="1">
    <citation type="journal article" date="2015" name="Genome Announc.">
        <title>Draft Genome Sequence of Bacteroidales Strain TBC1, a Novel Isolate from a Methanogenic Wastewater Treatment System.</title>
        <authorList>
            <person name="Tourlousse D.M."/>
            <person name="Matsuura N."/>
            <person name="Sun L."/>
            <person name="Toyonaga M."/>
            <person name="Kuroda K."/>
            <person name="Ohashi A."/>
            <person name="Cruz R."/>
            <person name="Yamaguchi T."/>
            <person name="Sekiguchi Y."/>
        </authorList>
    </citation>
    <scope>NUCLEOTIDE SEQUENCE [LARGE SCALE GENOMIC DNA]</scope>
    <source>
        <strain evidence="2">TBC1</strain>
    </source>
</reference>
<feature type="transmembrane region" description="Helical" evidence="1">
    <location>
        <begin position="207"/>
        <end position="226"/>
    </location>
</feature>
<feature type="transmembrane region" description="Helical" evidence="1">
    <location>
        <begin position="7"/>
        <end position="26"/>
    </location>
</feature>
<dbReference type="STRING" id="1678841.TBC1_12333"/>
<evidence type="ECO:0000313" key="2">
    <source>
        <dbReference type="EMBL" id="GAP44525.1"/>
    </source>
</evidence>
<gene>
    <name evidence="2" type="ORF">TBC1_12333</name>
</gene>
<dbReference type="AlphaFoldDB" id="A0A0S7BVD9"/>
<protein>
    <recommendedName>
        <fullName evidence="4">Mpv17 / PMP22 family</fullName>
    </recommendedName>
</protein>
<keyword evidence="1" id="KW-0812">Transmembrane</keyword>
<feature type="transmembrane region" description="Helical" evidence="1">
    <location>
        <begin position="38"/>
        <end position="57"/>
    </location>
</feature>
<feature type="transmembrane region" description="Helical" evidence="1">
    <location>
        <begin position="77"/>
        <end position="101"/>
    </location>
</feature>
<evidence type="ECO:0008006" key="4">
    <source>
        <dbReference type="Google" id="ProtNLM"/>
    </source>
</evidence>
<dbReference type="OrthoDB" id="1115879at2"/>
<dbReference type="RefSeq" id="WP_062043969.1">
    <property type="nucleotide sequence ID" value="NZ_DF968183.1"/>
</dbReference>
<keyword evidence="3" id="KW-1185">Reference proteome</keyword>
<sequence length="229" mass="25465">MKRNDPLFISALILFFLPFFVFPAVYDAYNSFNSAHGMIMSFVKFAILATLGEVIGLRIKTGKYNSPGFGILPRAIVWGFLGLTIKLAFVIFSSGTISFLSYMGFEKAGAVMQEGFSVSKLFVAFCISVFMNTIYAPVMMTLHKITDTHILKTGGTLGGLFTPIDFRGIITNLNWDVQWNFVFKKTIPFFWYPAHTITFLLPVDYQVLFAALLGIALGTILAMASLKGR</sequence>
<dbReference type="EMBL" id="DF968183">
    <property type="protein sequence ID" value="GAP44525.1"/>
    <property type="molecule type" value="Genomic_DNA"/>
</dbReference>
<keyword evidence="1" id="KW-0472">Membrane</keyword>
<evidence type="ECO:0000313" key="3">
    <source>
        <dbReference type="Proteomes" id="UP000053091"/>
    </source>
</evidence>
<keyword evidence="1" id="KW-1133">Transmembrane helix</keyword>
<proteinExistence type="predicted"/>
<dbReference type="PATRIC" id="fig|1678841.3.peg.3032"/>
<evidence type="ECO:0000256" key="1">
    <source>
        <dbReference type="SAM" id="Phobius"/>
    </source>
</evidence>
<accession>A0A0S7BVD9</accession>
<name>A0A0S7BVD9_9BACT</name>
<dbReference type="Proteomes" id="UP000053091">
    <property type="component" value="Unassembled WGS sequence"/>
</dbReference>